<name>X1LMC7_9ZZZZ</name>
<gene>
    <name evidence="2" type="ORF">S06H3_06858</name>
</gene>
<protein>
    <submittedName>
        <fullName evidence="2">Uncharacterized protein</fullName>
    </submittedName>
</protein>
<dbReference type="EMBL" id="BARV01002716">
    <property type="protein sequence ID" value="GAH95303.1"/>
    <property type="molecule type" value="Genomic_DNA"/>
</dbReference>
<proteinExistence type="predicted"/>
<keyword evidence="1" id="KW-1133">Transmembrane helix</keyword>
<dbReference type="AlphaFoldDB" id="X1LMC7"/>
<evidence type="ECO:0000313" key="2">
    <source>
        <dbReference type="EMBL" id="GAH95303.1"/>
    </source>
</evidence>
<keyword evidence="1" id="KW-0472">Membrane</keyword>
<reference evidence="2" key="1">
    <citation type="journal article" date="2014" name="Front. Microbiol.">
        <title>High frequency of phylogenetically diverse reductive dehalogenase-homologous genes in deep subseafloor sedimentary metagenomes.</title>
        <authorList>
            <person name="Kawai M."/>
            <person name="Futagami T."/>
            <person name="Toyoda A."/>
            <person name="Takaki Y."/>
            <person name="Nishi S."/>
            <person name="Hori S."/>
            <person name="Arai W."/>
            <person name="Tsubouchi T."/>
            <person name="Morono Y."/>
            <person name="Uchiyama I."/>
            <person name="Ito T."/>
            <person name="Fujiyama A."/>
            <person name="Inagaki F."/>
            <person name="Takami H."/>
        </authorList>
    </citation>
    <scope>NUCLEOTIDE SEQUENCE</scope>
    <source>
        <strain evidence="2">Expedition CK06-06</strain>
    </source>
</reference>
<sequence length="117" mass="11983">MTKITLKDGLTINAVLTGITGLGLALFAELAAEYLIPGAPVWLIAALGIALVLFAADVALIARWKAQSKPLVGFSMNMPSVSTSCAEPNAVSVVIQLVTASPRCSCTVITGGGLRSL</sequence>
<feature type="transmembrane region" description="Helical" evidence="1">
    <location>
        <begin position="42"/>
        <end position="62"/>
    </location>
</feature>
<feature type="transmembrane region" description="Helical" evidence="1">
    <location>
        <begin position="12"/>
        <end position="36"/>
    </location>
</feature>
<evidence type="ECO:0000256" key="1">
    <source>
        <dbReference type="SAM" id="Phobius"/>
    </source>
</evidence>
<keyword evidence="1" id="KW-0812">Transmembrane</keyword>
<accession>X1LMC7</accession>
<comment type="caution">
    <text evidence="2">The sequence shown here is derived from an EMBL/GenBank/DDBJ whole genome shotgun (WGS) entry which is preliminary data.</text>
</comment>
<organism evidence="2">
    <name type="scientific">marine sediment metagenome</name>
    <dbReference type="NCBI Taxonomy" id="412755"/>
    <lineage>
        <taxon>unclassified sequences</taxon>
        <taxon>metagenomes</taxon>
        <taxon>ecological metagenomes</taxon>
    </lineage>
</organism>